<keyword evidence="1" id="KW-0472">Membrane</keyword>
<organism evidence="4 5">
    <name type="scientific">Sphingomonas naasensis</name>
    <dbReference type="NCBI Taxonomy" id="1344951"/>
    <lineage>
        <taxon>Bacteria</taxon>
        <taxon>Pseudomonadati</taxon>
        <taxon>Pseudomonadota</taxon>
        <taxon>Alphaproteobacteria</taxon>
        <taxon>Sphingomonadales</taxon>
        <taxon>Sphingomonadaceae</taxon>
        <taxon>Sphingomonas</taxon>
    </lineage>
</organism>
<sequence length="207" mass="22133">MLGFIGASENVVFVTAIVLMLLIGVVQLIGLGDHAGGHFDAHLHADADFNLLSWLGIGRLPLLMLIVLFLTVFGVGGLMVQQAMVDWTGAPLEAWIAVPAVALAALPVTGFAARGLARILPRDHTTAVPLEALIGRSAQVVTGRATLGSPARARAEDHHGQAHYVMVEPDRGGQTFEEGEQVLLVRREGELFRAISRGDFHLPRLES</sequence>
<comment type="caution">
    <text evidence="4">The sequence shown here is derived from an EMBL/GenBank/DDBJ whole genome shotgun (WGS) entry which is preliminary data.</text>
</comment>
<feature type="domain" description="Inner membrane protein YqiJ OB-fold" evidence="2">
    <location>
        <begin position="133"/>
        <end position="195"/>
    </location>
</feature>
<dbReference type="InterPro" id="IPR010840">
    <property type="entry name" value="YqiJ_OB"/>
</dbReference>
<feature type="transmembrane region" description="Helical" evidence="1">
    <location>
        <begin position="94"/>
        <end position="113"/>
    </location>
</feature>
<protein>
    <submittedName>
        <fullName evidence="4">DUF1449 family protein</fullName>
    </submittedName>
</protein>
<accession>A0A4S1WCC2</accession>
<name>A0A4S1WCC2_9SPHN</name>
<keyword evidence="1" id="KW-0812">Transmembrane</keyword>
<dbReference type="Pfam" id="PF21001">
    <property type="entry name" value="YqiJ_N"/>
    <property type="match status" value="1"/>
</dbReference>
<keyword evidence="1" id="KW-1133">Transmembrane helix</keyword>
<feature type="transmembrane region" description="Helical" evidence="1">
    <location>
        <begin position="51"/>
        <end position="74"/>
    </location>
</feature>
<dbReference type="OrthoDB" id="7207054at2"/>
<evidence type="ECO:0000313" key="5">
    <source>
        <dbReference type="Proteomes" id="UP000309848"/>
    </source>
</evidence>
<feature type="transmembrane region" description="Helical" evidence="1">
    <location>
        <begin position="12"/>
        <end position="31"/>
    </location>
</feature>
<feature type="domain" description="Inner membrane protein YqiJ N-terminal" evidence="3">
    <location>
        <begin position="10"/>
        <end position="109"/>
    </location>
</feature>
<dbReference type="AlphaFoldDB" id="A0A4S1WCC2"/>
<dbReference type="EMBL" id="SRXU01000007">
    <property type="protein sequence ID" value="TGX40143.1"/>
    <property type="molecule type" value="Genomic_DNA"/>
</dbReference>
<dbReference type="Pfam" id="PF07290">
    <property type="entry name" value="YqiJ_OB"/>
    <property type="match status" value="1"/>
</dbReference>
<evidence type="ECO:0000313" key="4">
    <source>
        <dbReference type="EMBL" id="TGX40143.1"/>
    </source>
</evidence>
<proteinExistence type="predicted"/>
<gene>
    <name evidence="4" type="ORF">E5A74_16390</name>
</gene>
<dbReference type="Proteomes" id="UP000309848">
    <property type="component" value="Unassembled WGS sequence"/>
</dbReference>
<dbReference type="RefSeq" id="WP_135986697.1">
    <property type="nucleotide sequence ID" value="NZ_JAASQM010000001.1"/>
</dbReference>
<evidence type="ECO:0000256" key="1">
    <source>
        <dbReference type="SAM" id="Phobius"/>
    </source>
</evidence>
<reference evidence="4 5" key="1">
    <citation type="submission" date="2019-04" db="EMBL/GenBank/DDBJ databases">
        <title>Sphingomonas psychrotolerans sp. nov., isolated from soil in the Tianshan Mountains, Xinjiang, China.</title>
        <authorList>
            <person name="Luo Y."/>
            <person name="Sheng H."/>
        </authorList>
    </citation>
    <scope>NUCLEOTIDE SEQUENCE [LARGE SCALE GENOMIC DNA]</scope>
    <source>
        <strain evidence="4 5">KIS18-15</strain>
    </source>
</reference>
<evidence type="ECO:0000259" key="3">
    <source>
        <dbReference type="Pfam" id="PF21001"/>
    </source>
</evidence>
<keyword evidence="5" id="KW-1185">Reference proteome</keyword>
<evidence type="ECO:0000259" key="2">
    <source>
        <dbReference type="Pfam" id="PF07290"/>
    </source>
</evidence>
<dbReference type="InterPro" id="IPR048376">
    <property type="entry name" value="YqiJ_N"/>
</dbReference>